<evidence type="ECO:0000256" key="1">
    <source>
        <dbReference type="ARBA" id="ARBA00022801"/>
    </source>
</evidence>
<dbReference type="PANTHER" id="PTHR21340:SF0">
    <property type="entry name" value="BIS(5'-NUCLEOSYL)-TETRAPHOSPHATASE [ASYMMETRICAL]"/>
    <property type="match status" value="1"/>
</dbReference>
<dbReference type="InterPro" id="IPR051325">
    <property type="entry name" value="Nudix_hydrolase_domain"/>
</dbReference>
<sequence length="341" mass="36531">MSGGAEAGADAGAPDGRTGGPERGVRVTSAFPPRDTAVGGYLEPIRAGGAVLWRTGAGGAAEVVLIRRPERGDWTLPKGKLKNGEHPLTGAVREVEEETGLTPLMGRRLPPQHYLKDGWPKQVEWWAATPDRSGGEIDYKPNEEVELVEWVPVAEARDRLTYDHDVQVLDNFRAGPAVTVPVILLRHLSAGDKRAWSGSDLLRPLDGAGRSDALALPRVLGAYGSPRVVSSAAARCTESVLPYTVEHDVPMRTERAFTVREGSEYDAEGACEEFGRIIAEGRPTVVCTHGELVPKLMAAALTRLGAPVTQQLGLRKGSFWVVHVEPSGGTLAGVERHALRG</sequence>
<keyword evidence="1 4" id="KW-0378">Hydrolase</keyword>
<organism evidence="4 5">
    <name type="scientific">Nocardiopsis tropica</name>
    <dbReference type="NCBI Taxonomy" id="109330"/>
    <lineage>
        <taxon>Bacteria</taxon>
        <taxon>Bacillati</taxon>
        <taxon>Actinomycetota</taxon>
        <taxon>Actinomycetes</taxon>
        <taxon>Streptosporangiales</taxon>
        <taxon>Nocardiopsidaceae</taxon>
        <taxon>Nocardiopsis</taxon>
    </lineage>
</organism>
<evidence type="ECO:0000259" key="3">
    <source>
        <dbReference type="PROSITE" id="PS51462"/>
    </source>
</evidence>
<dbReference type="InterPro" id="IPR015797">
    <property type="entry name" value="NUDIX_hydrolase-like_dom_sf"/>
</dbReference>
<dbReference type="Gene3D" id="3.40.50.1240">
    <property type="entry name" value="Phosphoglycerate mutase-like"/>
    <property type="match status" value="1"/>
</dbReference>
<dbReference type="Proteomes" id="UP001348641">
    <property type="component" value="Unassembled WGS sequence"/>
</dbReference>
<dbReference type="EMBL" id="JAUUCC010000101">
    <property type="protein sequence ID" value="MEE2054243.1"/>
    <property type="molecule type" value="Genomic_DNA"/>
</dbReference>
<gene>
    <name evidence="4" type="ORF">Q8A49_27470</name>
</gene>
<dbReference type="CDD" id="cd03673">
    <property type="entry name" value="NUDIX_Ap6A_hydrolase"/>
    <property type="match status" value="1"/>
</dbReference>
<dbReference type="InterPro" id="IPR020084">
    <property type="entry name" value="NUDIX_hydrolase_CS"/>
</dbReference>
<feature type="region of interest" description="Disordered" evidence="2">
    <location>
        <begin position="1"/>
        <end position="31"/>
    </location>
</feature>
<dbReference type="GO" id="GO:0016787">
    <property type="term" value="F:hydrolase activity"/>
    <property type="evidence" value="ECO:0007669"/>
    <property type="project" value="UniProtKB-KW"/>
</dbReference>
<dbReference type="SUPFAM" id="SSF53254">
    <property type="entry name" value="Phosphoglycerate mutase-like"/>
    <property type="match status" value="1"/>
</dbReference>
<dbReference type="InterPro" id="IPR000086">
    <property type="entry name" value="NUDIX_hydrolase_dom"/>
</dbReference>
<dbReference type="SUPFAM" id="SSF55811">
    <property type="entry name" value="Nudix"/>
    <property type="match status" value="1"/>
</dbReference>
<dbReference type="PROSITE" id="PS00893">
    <property type="entry name" value="NUDIX_BOX"/>
    <property type="match status" value="1"/>
</dbReference>
<dbReference type="InterPro" id="IPR029033">
    <property type="entry name" value="His_PPase_superfam"/>
</dbReference>
<dbReference type="PANTHER" id="PTHR21340">
    <property type="entry name" value="DIADENOSINE 5,5-P1,P4-TETRAPHOSPHATE PYROPHOSPHOHYDROLASE MUTT"/>
    <property type="match status" value="1"/>
</dbReference>
<comment type="caution">
    <text evidence="4">The sequence shown here is derived from an EMBL/GenBank/DDBJ whole genome shotgun (WGS) entry which is preliminary data.</text>
</comment>
<dbReference type="PROSITE" id="PS51462">
    <property type="entry name" value="NUDIX"/>
    <property type="match status" value="1"/>
</dbReference>
<dbReference type="Pfam" id="PF00293">
    <property type="entry name" value="NUDIX"/>
    <property type="match status" value="1"/>
</dbReference>
<dbReference type="RefSeq" id="WP_330161105.1">
    <property type="nucleotide sequence ID" value="NZ_BAAAJA010000019.1"/>
</dbReference>
<dbReference type="Gene3D" id="3.90.79.10">
    <property type="entry name" value="Nucleoside Triphosphate Pyrophosphohydrolase"/>
    <property type="match status" value="1"/>
</dbReference>
<feature type="compositionally biased region" description="Low complexity" evidence="2">
    <location>
        <begin position="7"/>
        <end position="16"/>
    </location>
</feature>
<protein>
    <submittedName>
        <fullName evidence="4">NUDIX hydrolase</fullName>
        <ecNumber evidence="4">3.6.-.-</ecNumber>
    </submittedName>
</protein>
<proteinExistence type="predicted"/>
<accession>A0ABU7KY81</accession>
<evidence type="ECO:0000256" key="2">
    <source>
        <dbReference type="SAM" id="MobiDB-lite"/>
    </source>
</evidence>
<evidence type="ECO:0000313" key="4">
    <source>
        <dbReference type="EMBL" id="MEE2054243.1"/>
    </source>
</evidence>
<feature type="domain" description="Nudix hydrolase" evidence="3">
    <location>
        <begin position="43"/>
        <end position="174"/>
    </location>
</feature>
<name>A0ABU7KY81_9ACTN</name>
<reference evidence="4 5" key="1">
    <citation type="submission" date="2023-07" db="EMBL/GenBank/DDBJ databases">
        <authorList>
            <person name="Girao M."/>
            <person name="Carvalho M.F."/>
        </authorList>
    </citation>
    <scope>NUCLEOTIDE SEQUENCE [LARGE SCALE GENOMIC DNA]</scope>
    <source>
        <strain evidence="4 5">66/93</strain>
    </source>
</reference>
<dbReference type="EC" id="3.6.-.-" evidence="4"/>
<evidence type="ECO:0000313" key="5">
    <source>
        <dbReference type="Proteomes" id="UP001348641"/>
    </source>
</evidence>